<dbReference type="EMBL" id="JXTC01000002">
    <property type="protein sequence ID" value="POO03333.1"/>
    <property type="molecule type" value="Genomic_DNA"/>
</dbReference>
<accession>A0A2P5FZV3</accession>
<evidence type="ECO:0000313" key="2">
    <source>
        <dbReference type="EMBL" id="POO03333.1"/>
    </source>
</evidence>
<dbReference type="InParanoid" id="A0A2P5FZV3"/>
<proteinExistence type="predicted"/>
<dbReference type="Proteomes" id="UP000237000">
    <property type="component" value="Unassembled WGS sequence"/>
</dbReference>
<name>A0A2P5FZV3_TREOI</name>
<keyword evidence="3" id="KW-1185">Reference proteome</keyword>
<protein>
    <submittedName>
        <fullName evidence="2">Uncharacterized protein</fullName>
    </submittedName>
</protein>
<evidence type="ECO:0000313" key="3">
    <source>
        <dbReference type="Proteomes" id="UP000237000"/>
    </source>
</evidence>
<dbReference type="OrthoDB" id="10411298at2759"/>
<dbReference type="AlphaFoldDB" id="A0A2P5FZV3"/>
<feature type="region of interest" description="Disordered" evidence="1">
    <location>
        <begin position="75"/>
        <end position="94"/>
    </location>
</feature>
<comment type="caution">
    <text evidence="2">The sequence shown here is derived from an EMBL/GenBank/DDBJ whole genome shotgun (WGS) entry which is preliminary data.</text>
</comment>
<reference evidence="3" key="1">
    <citation type="submission" date="2016-06" db="EMBL/GenBank/DDBJ databases">
        <title>Parallel loss of symbiosis genes in relatives of nitrogen-fixing non-legume Parasponia.</title>
        <authorList>
            <person name="Van Velzen R."/>
            <person name="Holmer R."/>
            <person name="Bu F."/>
            <person name="Rutten L."/>
            <person name="Van Zeijl A."/>
            <person name="Liu W."/>
            <person name="Santuari L."/>
            <person name="Cao Q."/>
            <person name="Sharma T."/>
            <person name="Shen D."/>
            <person name="Roswanjaya Y."/>
            <person name="Wardhani T."/>
            <person name="Kalhor M.S."/>
            <person name="Jansen J."/>
            <person name="Van den Hoogen J."/>
            <person name="Gungor B."/>
            <person name="Hartog M."/>
            <person name="Hontelez J."/>
            <person name="Verver J."/>
            <person name="Yang W.-C."/>
            <person name="Schijlen E."/>
            <person name="Repin R."/>
            <person name="Schilthuizen M."/>
            <person name="Schranz E."/>
            <person name="Heidstra R."/>
            <person name="Miyata K."/>
            <person name="Fedorova E."/>
            <person name="Kohlen W."/>
            <person name="Bisseling T."/>
            <person name="Smit S."/>
            <person name="Geurts R."/>
        </authorList>
    </citation>
    <scope>NUCLEOTIDE SEQUENCE [LARGE SCALE GENOMIC DNA]</scope>
    <source>
        <strain evidence="3">cv. RG33-2</strain>
    </source>
</reference>
<gene>
    <name evidence="2" type="ORF">TorRG33x02_005380</name>
</gene>
<evidence type="ECO:0000256" key="1">
    <source>
        <dbReference type="SAM" id="MobiDB-lite"/>
    </source>
</evidence>
<sequence length="94" mass="11078">MIKNVQYRRDDIELENANNVDELLHQTRVMTMHKFLVEDDEFKDGALEKYNDKEIDLRSSDSDICLVRGNPPPPSPHWFYMSGSNRDNLDPKRI</sequence>
<organism evidence="2 3">
    <name type="scientific">Trema orientale</name>
    <name type="common">Charcoal tree</name>
    <name type="synonym">Celtis orientalis</name>
    <dbReference type="NCBI Taxonomy" id="63057"/>
    <lineage>
        <taxon>Eukaryota</taxon>
        <taxon>Viridiplantae</taxon>
        <taxon>Streptophyta</taxon>
        <taxon>Embryophyta</taxon>
        <taxon>Tracheophyta</taxon>
        <taxon>Spermatophyta</taxon>
        <taxon>Magnoliopsida</taxon>
        <taxon>eudicotyledons</taxon>
        <taxon>Gunneridae</taxon>
        <taxon>Pentapetalae</taxon>
        <taxon>rosids</taxon>
        <taxon>fabids</taxon>
        <taxon>Rosales</taxon>
        <taxon>Cannabaceae</taxon>
        <taxon>Trema</taxon>
    </lineage>
</organism>